<dbReference type="InterPro" id="IPR029052">
    <property type="entry name" value="Metallo-depent_PP-like"/>
</dbReference>
<dbReference type="Proteomes" id="UP001446871">
    <property type="component" value="Unassembled WGS sequence"/>
</dbReference>
<evidence type="ECO:0000256" key="6">
    <source>
        <dbReference type="ARBA" id="ARBA00022692"/>
    </source>
</evidence>
<feature type="compositionally biased region" description="Basic residues" evidence="13">
    <location>
        <begin position="425"/>
        <end position="441"/>
    </location>
</feature>
<dbReference type="PANTHER" id="PTHR10340:SF55">
    <property type="entry name" value="ENDOPOLYPHOSPHATASE"/>
    <property type="match status" value="1"/>
</dbReference>
<keyword evidence="5 12" id="KW-0926">Vacuole</keyword>
<feature type="region of interest" description="Disordered" evidence="13">
    <location>
        <begin position="588"/>
        <end position="611"/>
    </location>
</feature>
<keyword evidence="14" id="KW-0732">Signal</keyword>
<feature type="region of interest" description="Disordered" evidence="13">
    <location>
        <begin position="648"/>
        <end position="710"/>
    </location>
</feature>
<comment type="caution">
    <text evidence="15">The sequence shown here is derived from an EMBL/GenBank/DDBJ whole genome shotgun (WGS) entry which is preliminary data.</text>
</comment>
<evidence type="ECO:0000256" key="3">
    <source>
        <dbReference type="ARBA" id="ARBA00012459"/>
    </source>
</evidence>
<feature type="chain" id="PRO_5046694859" description="Endopolyphosphatase" evidence="14">
    <location>
        <begin position="26"/>
        <end position="738"/>
    </location>
</feature>
<evidence type="ECO:0000256" key="7">
    <source>
        <dbReference type="ARBA" id="ARBA00022801"/>
    </source>
</evidence>
<keyword evidence="8" id="KW-0735">Signal-anchor</keyword>
<feature type="compositionally biased region" description="Basic residues" evidence="13">
    <location>
        <begin position="698"/>
        <end position="710"/>
    </location>
</feature>
<evidence type="ECO:0000256" key="4">
    <source>
        <dbReference type="ARBA" id="ARBA00014458"/>
    </source>
</evidence>
<feature type="compositionally biased region" description="Basic residues" evidence="13">
    <location>
        <begin position="364"/>
        <end position="380"/>
    </location>
</feature>
<keyword evidence="16" id="KW-1185">Reference proteome</keyword>
<keyword evidence="10 12" id="KW-0472">Membrane</keyword>
<evidence type="ECO:0000256" key="13">
    <source>
        <dbReference type="SAM" id="MobiDB-lite"/>
    </source>
</evidence>
<keyword evidence="11" id="KW-0325">Glycoprotein</keyword>
<keyword evidence="9" id="KW-1133">Transmembrane helix</keyword>
<name>A0ABR1WJM1_9PEZI</name>
<feature type="compositionally biased region" description="Basic residues" evidence="13">
    <location>
        <begin position="598"/>
        <end position="609"/>
    </location>
</feature>
<evidence type="ECO:0000256" key="2">
    <source>
        <dbReference type="ARBA" id="ARBA00010399"/>
    </source>
</evidence>
<gene>
    <name evidence="15" type="ORF">PG996_001029</name>
</gene>
<dbReference type="SUPFAM" id="SSF56300">
    <property type="entry name" value="Metallo-dependent phosphatases"/>
    <property type="match status" value="1"/>
</dbReference>
<dbReference type="InterPro" id="IPR012358">
    <property type="entry name" value="EndopolyPtase_N1"/>
</dbReference>
<feature type="compositionally biased region" description="Acidic residues" evidence="13">
    <location>
        <begin position="665"/>
        <end position="691"/>
    </location>
</feature>
<evidence type="ECO:0000256" key="1">
    <source>
        <dbReference type="ARBA" id="ARBA00004576"/>
    </source>
</evidence>
<evidence type="ECO:0000256" key="10">
    <source>
        <dbReference type="ARBA" id="ARBA00023136"/>
    </source>
</evidence>
<evidence type="ECO:0000256" key="9">
    <source>
        <dbReference type="ARBA" id="ARBA00022989"/>
    </source>
</evidence>
<evidence type="ECO:0000256" key="11">
    <source>
        <dbReference type="ARBA" id="ARBA00023180"/>
    </source>
</evidence>
<dbReference type="EC" id="3.6.1.10" evidence="3 12"/>
<evidence type="ECO:0000313" key="16">
    <source>
        <dbReference type="Proteomes" id="UP001446871"/>
    </source>
</evidence>
<feature type="region of interest" description="Disordered" evidence="13">
    <location>
        <begin position="414"/>
        <end position="447"/>
    </location>
</feature>
<comment type="subcellular location">
    <subcellularLocation>
        <location evidence="1">Vacuole membrane</location>
        <topology evidence="1">Single-pass type II membrane protein</topology>
    </subcellularLocation>
</comment>
<comment type="function">
    <text evidence="12">Catalyzes the hydrolysis of inorganic polyphosphate (polyP) chains of many hundreds of phosphate residues into shorter lengths.</text>
</comment>
<keyword evidence="6" id="KW-0812">Transmembrane</keyword>
<feature type="region of interest" description="Disordered" evidence="13">
    <location>
        <begin position="489"/>
        <end position="551"/>
    </location>
</feature>
<evidence type="ECO:0000256" key="14">
    <source>
        <dbReference type="SAM" id="SignalP"/>
    </source>
</evidence>
<protein>
    <recommendedName>
        <fullName evidence="4 12">Endopolyphosphatase</fullName>
        <ecNumber evidence="3 12">3.6.1.10</ecNumber>
    </recommendedName>
</protein>
<dbReference type="EMBL" id="JAQQWM010000001">
    <property type="protein sequence ID" value="KAK8082248.1"/>
    <property type="molecule type" value="Genomic_DNA"/>
</dbReference>
<sequence length="738" mass="82934">MFQTASRKLVLLLLVALELSPAALAAPTEQQAVLKFDAAESQPQNKPSQQRKLHGRFLHITGATDNPPPPTLRFASLADFHPDLYYQPHTSTEESDACHKGKGPAGVYGAETSDCDSPIALANATFDWLAKNVQDEIDFVIWTGDSARHDSDESIDRTEKEVIRTNRMIADGLAGAFSDSQGLTVPIIPTFGNNDILPHNVMTAGPNRWLRKYLDVWRSFIPEAQRHAFEYGGWFYTEVVPDQLAVFSLNTLYFFDRNAGIDDCVSPSQPGYKQFAWLDAQFGYLRSRGMKAILMGHVPPARTGDKQLWEETCWQKYTLWLHQYRDVIVGATYGHMNIDHFLIQDTHEIDLDLLGGSNGDNSKKSKKGKKGNKRKGHKSTKSLSDDDDGLVSIQSSKDYLVELREAWSKLPKTAVRKTDEAEAAKKKKGKKHKKKKGKKGKKNSDIGGPWAERFQLSLISPSVVPNYYPTYRIYEYNITGLEDSPTWVDVRRGSSSDEEPGSVAGFRAANQHPLAQDDGIDSTASKKKEGNNENSATLVIPEGPSKTALPGPAYSPQTLSFTGFNQYFANLTYINNDMTSQDVNEAEISPRGWDEGKHRGKKPSHKPKPRNFNYEVEYSTFHDDLYKLADSTVRSFVELAYRIGQAPAGSTATQQLRPADHTDTGIEEDRDDSNANNDDDDDEEDEEGNEVDTEKKKNEKKHKGKKKNKKKKLTELWLHFLEHAFVKTRTREELKEDL</sequence>
<comment type="similarity">
    <text evidence="2">Belongs to the endopolyphosphatase PPN1 family.</text>
</comment>
<feature type="region of interest" description="Disordered" evidence="13">
    <location>
        <begin position="355"/>
        <end position="387"/>
    </location>
</feature>
<evidence type="ECO:0000256" key="12">
    <source>
        <dbReference type="PIRNR" id="PIRNR027093"/>
    </source>
</evidence>
<evidence type="ECO:0000313" key="15">
    <source>
        <dbReference type="EMBL" id="KAK8082248.1"/>
    </source>
</evidence>
<feature type="signal peptide" evidence="14">
    <location>
        <begin position="1"/>
        <end position="25"/>
    </location>
</feature>
<reference evidence="15 16" key="1">
    <citation type="submission" date="2023-01" db="EMBL/GenBank/DDBJ databases">
        <title>Analysis of 21 Apiospora genomes using comparative genomics revels a genus with tremendous synthesis potential of carbohydrate active enzymes and secondary metabolites.</title>
        <authorList>
            <person name="Sorensen T."/>
        </authorList>
    </citation>
    <scope>NUCLEOTIDE SEQUENCE [LARGE SCALE GENOMIC DNA]</scope>
    <source>
        <strain evidence="15 16">CBS 83171</strain>
    </source>
</reference>
<evidence type="ECO:0000256" key="5">
    <source>
        <dbReference type="ARBA" id="ARBA00022554"/>
    </source>
</evidence>
<accession>A0ABR1WJM1</accession>
<dbReference type="PIRSF" id="PIRSF027093">
    <property type="entry name" value="EndopolyPtase_N1"/>
    <property type="match status" value="1"/>
</dbReference>
<comment type="catalytic activity">
    <reaction evidence="12">
        <text>[phosphate](n+1) + n H2O = (n+1) phosphate + n H(+)</text>
        <dbReference type="Rhea" id="RHEA:22452"/>
        <dbReference type="Rhea" id="RHEA-COMP:14280"/>
        <dbReference type="ChEBI" id="CHEBI:15377"/>
        <dbReference type="ChEBI" id="CHEBI:15378"/>
        <dbReference type="ChEBI" id="CHEBI:16838"/>
        <dbReference type="ChEBI" id="CHEBI:43474"/>
        <dbReference type="EC" id="3.6.1.10"/>
    </reaction>
</comment>
<organism evidence="15 16">
    <name type="scientific">Apiospora saccharicola</name>
    <dbReference type="NCBI Taxonomy" id="335842"/>
    <lineage>
        <taxon>Eukaryota</taxon>
        <taxon>Fungi</taxon>
        <taxon>Dikarya</taxon>
        <taxon>Ascomycota</taxon>
        <taxon>Pezizomycotina</taxon>
        <taxon>Sordariomycetes</taxon>
        <taxon>Xylariomycetidae</taxon>
        <taxon>Amphisphaeriales</taxon>
        <taxon>Apiosporaceae</taxon>
        <taxon>Apiospora</taxon>
    </lineage>
</organism>
<evidence type="ECO:0000256" key="8">
    <source>
        <dbReference type="ARBA" id="ARBA00022968"/>
    </source>
</evidence>
<dbReference type="PANTHER" id="PTHR10340">
    <property type="entry name" value="SPHINGOMYELIN PHOSPHODIESTERASE"/>
    <property type="match status" value="1"/>
</dbReference>
<keyword evidence="7 12" id="KW-0378">Hydrolase</keyword>
<proteinExistence type="inferred from homology"/>